<evidence type="ECO:0000256" key="2">
    <source>
        <dbReference type="ARBA" id="ARBA00007362"/>
    </source>
</evidence>
<comment type="similarity">
    <text evidence="2">Belongs to the EamA transporter family.</text>
</comment>
<comment type="caution">
    <text evidence="9">The sequence shown here is derived from an EMBL/GenBank/DDBJ whole genome shotgun (WGS) entry which is preliminary data.</text>
</comment>
<evidence type="ECO:0000256" key="1">
    <source>
        <dbReference type="ARBA" id="ARBA00004651"/>
    </source>
</evidence>
<feature type="transmembrane region" description="Helical" evidence="7">
    <location>
        <begin position="53"/>
        <end position="73"/>
    </location>
</feature>
<organism evidence="9 10">
    <name type="scientific">Cohnella lupini</name>
    <dbReference type="NCBI Taxonomy" id="1294267"/>
    <lineage>
        <taxon>Bacteria</taxon>
        <taxon>Bacillati</taxon>
        <taxon>Bacillota</taxon>
        <taxon>Bacilli</taxon>
        <taxon>Bacillales</taxon>
        <taxon>Paenibacillaceae</taxon>
        <taxon>Cohnella</taxon>
    </lineage>
</organism>
<feature type="transmembrane region" description="Helical" evidence="7">
    <location>
        <begin position="111"/>
        <end position="130"/>
    </location>
</feature>
<evidence type="ECO:0000259" key="8">
    <source>
        <dbReference type="Pfam" id="PF00892"/>
    </source>
</evidence>
<feature type="transmembrane region" description="Helical" evidence="7">
    <location>
        <begin position="204"/>
        <end position="224"/>
    </location>
</feature>
<dbReference type="Gene3D" id="1.10.3730.20">
    <property type="match status" value="1"/>
</dbReference>
<dbReference type="EMBL" id="QRDY01000003">
    <property type="protein sequence ID" value="RED63967.1"/>
    <property type="molecule type" value="Genomic_DNA"/>
</dbReference>
<gene>
    <name evidence="9" type="ORF">DFP95_103208</name>
</gene>
<proteinExistence type="inferred from homology"/>
<sequence>MKSTTEKIFTHPLGIMAAATGATFLWGSAFPMIKLSYEELEIGKEDLFGQILFAGYRFTLAACLIMFMMKLIGRKISYQRGTWQSVAKIGFFQTLLQYVFFYYGLSGSTGVQGSIIAGTTSFFQMILAHYMYASDKLTYRKVVGLIVGFAGVVLVGVGKGSLAMGFGIAEICLLLSMFFGGLGNILSKRESAKLDILYMTSNQMLFGGLALTLIGACGTGIMPFEFSWTAMWLLAYLAALSALGVVLWNTVMKYNKVGSVSMYLFLMPVFGVFLSAAILNEELQWIVWAALALVVGGIVIVNRAKPTSAVSEVVETNPNLLHRDSA</sequence>
<dbReference type="Pfam" id="PF00892">
    <property type="entry name" value="EamA"/>
    <property type="match status" value="2"/>
</dbReference>
<keyword evidence="4 7" id="KW-0812">Transmembrane</keyword>
<dbReference type="AlphaFoldDB" id="A0A3D9IQJ9"/>
<dbReference type="SUPFAM" id="SSF103481">
    <property type="entry name" value="Multidrug resistance efflux transporter EmrE"/>
    <property type="match status" value="2"/>
</dbReference>
<evidence type="ECO:0000256" key="3">
    <source>
        <dbReference type="ARBA" id="ARBA00022475"/>
    </source>
</evidence>
<keyword evidence="5 7" id="KW-1133">Transmembrane helix</keyword>
<dbReference type="InterPro" id="IPR000620">
    <property type="entry name" value="EamA_dom"/>
</dbReference>
<feature type="transmembrane region" description="Helical" evidence="7">
    <location>
        <begin position="142"/>
        <end position="158"/>
    </location>
</feature>
<feature type="transmembrane region" description="Helical" evidence="7">
    <location>
        <begin position="164"/>
        <end position="183"/>
    </location>
</feature>
<evidence type="ECO:0000256" key="4">
    <source>
        <dbReference type="ARBA" id="ARBA00022692"/>
    </source>
</evidence>
<dbReference type="InterPro" id="IPR050638">
    <property type="entry name" value="AA-Vitamin_Transporters"/>
</dbReference>
<evidence type="ECO:0000313" key="9">
    <source>
        <dbReference type="EMBL" id="RED63967.1"/>
    </source>
</evidence>
<dbReference type="PANTHER" id="PTHR32322:SF18">
    <property type="entry name" value="S-ADENOSYLMETHIONINE_S-ADENOSYLHOMOCYSTEINE TRANSPORTER"/>
    <property type="match status" value="1"/>
</dbReference>
<comment type="subcellular location">
    <subcellularLocation>
        <location evidence="1">Cell membrane</location>
        <topology evidence="1">Multi-pass membrane protein</topology>
    </subcellularLocation>
</comment>
<evidence type="ECO:0000313" key="10">
    <source>
        <dbReference type="Proteomes" id="UP000256869"/>
    </source>
</evidence>
<accession>A0A3D9IQJ9</accession>
<dbReference type="OrthoDB" id="3190463at2"/>
<dbReference type="Proteomes" id="UP000256869">
    <property type="component" value="Unassembled WGS sequence"/>
</dbReference>
<feature type="domain" description="EamA" evidence="8">
    <location>
        <begin position="169"/>
        <end position="302"/>
    </location>
</feature>
<dbReference type="PANTHER" id="PTHR32322">
    <property type="entry name" value="INNER MEMBRANE TRANSPORTER"/>
    <property type="match status" value="1"/>
</dbReference>
<name>A0A3D9IQJ9_9BACL</name>
<dbReference type="RefSeq" id="WP_115992068.1">
    <property type="nucleotide sequence ID" value="NZ_QRDY01000003.1"/>
</dbReference>
<feature type="transmembrane region" description="Helical" evidence="7">
    <location>
        <begin position="230"/>
        <end position="248"/>
    </location>
</feature>
<evidence type="ECO:0000256" key="6">
    <source>
        <dbReference type="ARBA" id="ARBA00023136"/>
    </source>
</evidence>
<keyword evidence="10" id="KW-1185">Reference proteome</keyword>
<keyword evidence="3" id="KW-1003">Cell membrane</keyword>
<evidence type="ECO:0000256" key="7">
    <source>
        <dbReference type="SAM" id="Phobius"/>
    </source>
</evidence>
<protein>
    <submittedName>
        <fullName evidence="9">Drug/metabolite transporter (DMT)-like permease</fullName>
    </submittedName>
</protein>
<dbReference type="InterPro" id="IPR037185">
    <property type="entry name" value="EmrE-like"/>
</dbReference>
<evidence type="ECO:0000256" key="5">
    <source>
        <dbReference type="ARBA" id="ARBA00022989"/>
    </source>
</evidence>
<dbReference type="GO" id="GO:0005886">
    <property type="term" value="C:plasma membrane"/>
    <property type="evidence" value="ECO:0007669"/>
    <property type="project" value="UniProtKB-SubCell"/>
</dbReference>
<feature type="transmembrane region" description="Helical" evidence="7">
    <location>
        <begin position="12"/>
        <end position="33"/>
    </location>
</feature>
<keyword evidence="6 7" id="KW-0472">Membrane</keyword>
<feature type="transmembrane region" description="Helical" evidence="7">
    <location>
        <begin position="260"/>
        <end position="279"/>
    </location>
</feature>
<feature type="transmembrane region" description="Helical" evidence="7">
    <location>
        <begin position="285"/>
        <end position="302"/>
    </location>
</feature>
<feature type="transmembrane region" description="Helical" evidence="7">
    <location>
        <begin position="85"/>
        <end position="105"/>
    </location>
</feature>
<feature type="domain" description="EamA" evidence="8">
    <location>
        <begin position="18"/>
        <end position="155"/>
    </location>
</feature>
<reference evidence="9 10" key="1">
    <citation type="submission" date="2018-07" db="EMBL/GenBank/DDBJ databases">
        <title>Genomic Encyclopedia of Type Strains, Phase III (KMG-III): the genomes of soil and plant-associated and newly described type strains.</title>
        <authorList>
            <person name="Whitman W."/>
        </authorList>
    </citation>
    <scope>NUCLEOTIDE SEQUENCE [LARGE SCALE GENOMIC DNA]</scope>
    <source>
        <strain evidence="9 10">CECT 8236</strain>
    </source>
</reference>